<comment type="caution">
    <text evidence="7">The sequence shown here is derived from an EMBL/GenBank/DDBJ whole genome shotgun (WGS) entry which is preliminary data.</text>
</comment>
<keyword evidence="3" id="KW-0479">Metal-binding</keyword>
<evidence type="ECO:0000256" key="3">
    <source>
        <dbReference type="ARBA" id="ARBA00022723"/>
    </source>
</evidence>
<reference evidence="7 8" key="1">
    <citation type="submission" date="2020-08" db="EMBL/GenBank/DDBJ databases">
        <title>A Genomic Blueprint of the Chicken Gut Microbiome.</title>
        <authorList>
            <person name="Gilroy R."/>
            <person name="Ravi A."/>
            <person name="Getino M."/>
            <person name="Pursley I."/>
            <person name="Horton D.L."/>
            <person name="Alikhan N.-F."/>
            <person name="Baker D."/>
            <person name="Gharbi K."/>
            <person name="Hall N."/>
            <person name="Watson M."/>
            <person name="Adriaenssens E.M."/>
            <person name="Foster-Nyarko E."/>
            <person name="Jarju S."/>
            <person name="Secka A."/>
            <person name="Antonio M."/>
            <person name="Oren A."/>
            <person name="Chaudhuri R."/>
            <person name="La Ragione R.M."/>
            <person name="Hildebrand F."/>
            <person name="Pallen M.J."/>
        </authorList>
    </citation>
    <scope>NUCLEOTIDE SEQUENCE [LARGE SCALE GENOMIC DNA]</scope>
    <source>
        <strain evidence="7 8">N37</strain>
    </source>
</reference>
<dbReference type="InterPro" id="IPR006638">
    <property type="entry name" value="Elp3/MiaA/NifB-like_rSAM"/>
</dbReference>
<dbReference type="NCBIfam" id="NF006067">
    <property type="entry name" value="PRK08208.1"/>
    <property type="match status" value="1"/>
</dbReference>
<dbReference type="InterPro" id="IPR007197">
    <property type="entry name" value="rSAM"/>
</dbReference>
<dbReference type="SFLD" id="SFLDS00029">
    <property type="entry name" value="Radical_SAM"/>
    <property type="match status" value="1"/>
</dbReference>
<evidence type="ECO:0000256" key="4">
    <source>
        <dbReference type="ARBA" id="ARBA00023004"/>
    </source>
</evidence>
<gene>
    <name evidence="7" type="ORF">H9637_08990</name>
</gene>
<dbReference type="InterPro" id="IPR013785">
    <property type="entry name" value="Aldolase_TIM"/>
</dbReference>
<dbReference type="CDD" id="cd01335">
    <property type="entry name" value="Radical_SAM"/>
    <property type="match status" value="1"/>
</dbReference>
<name>A0ABR8YSD2_9CLOT</name>
<dbReference type="PROSITE" id="PS51918">
    <property type="entry name" value="RADICAL_SAM"/>
    <property type="match status" value="1"/>
</dbReference>
<accession>A0ABR8YSD2</accession>
<dbReference type="PANTHER" id="PTHR13932:SF5">
    <property type="entry name" value="RADICAL S-ADENOSYL METHIONINE DOMAIN-CONTAINING PROTEIN 1, MITOCHONDRIAL"/>
    <property type="match status" value="1"/>
</dbReference>
<feature type="domain" description="Radical SAM core" evidence="6">
    <location>
        <begin position="39"/>
        <end position="284"/>
    </location>
</feature>
<organism evidence="7 8">
    <name type="scientific">Clostridium faecium</name>
    <dbReference type="NCBI Taxonomy" id="2762223"/>
    <lineage>
        <taxon>Bacteria</taxon>
        <taxon>Bacillati</taxon>
        <taxon>Bacillota</taxon>
        <taxon>Clostridia</taxon>
        <taxon>Eubacteriales</taxon>
        <taxon>Clostridiaceae</taxon>
        <taxon>Clostridium</taxon>
    </lineage>
</organism>
<keyword evidence="2" id="KW-0949">S-adenosyl-L-methionine</keyword>
<evidence type="ECO:0000313" key="8">
    <source>
        <dbReference type="Proteomes" id="UP000627166"/>
    </source>
</evidence>
<dbReference type="SFLD" id="SFLDG01065">
    <property type="entry name" value="anaerobic_coproporphyrinogen-I"/>
    <property type="match status" value="1"/>
</dbReference>
<dbReference type="InterPro" id="IPR058240">
    <property type="entry name" value="rSAM_sf"/>
</dbReference>
<evidence type="ECO:0000256" key="2">
    <source>
        <dbReference type="ARBA" id="ARBA00022691"/>
    </source>
</evidence>
<keyword evidence="4" id="KW-0408">Iron</keyword>
<protein>
    <recommendedName>
        <fullName evidence="1">Heme chaperone HemW</fullName>
    </recommendedName>
</protein>
<dbReference type="EMBL" id="JACSQB010000064">
    <property type="protein sequence ID" value="MBD8047167.1"/>
    <property type="molecule type" value="Genomic_DNA"/>
</dbReference>
<dbReference type="SMART" id="SM00729">
    <property type="entry name" value="Elp3"/>
    <property type="match status" value="1"/>
</dbReference>
<proteinExistence type="predicted"/>
<dbReference type="Pfam" id="PF04055">
    <property type="entry name" value="Radical_SAM"/>
    <property type="match status" value="1"/>
</dbReference>
<dbReference type="SUPFAM" id="SSF102114">
    <property type="entry name" value="Radical SAM enzymes"/>
    <property type="match status" value="1"/>
</dbReference>
<dbReference type="InterPro" id="IPR034505">
    <property type="entry name" value="Coproporphyrinogen-III_oxidase"/>
</dbReference>
<evidence type="ECO:0000259" key="6">
    <source>
        <dbReference type="PROSITE" id="PS51918"/>
    </source>
</evidence>
<evidence type="ECO:0000256" key="5">
    <source>
        <dbReference type="ARBA" id="ARBA00023014"/>
    </source>
</evidence>
<dbReference type="RefSeq" id="WP_191740139.1">
    <property type="nucleotide sequence ID" value="NZ_JACSQB010000064.1"/>
</dbReference>
<sequence length="438" mass="51887">MKNLKTYINENPYKNYIYSYPHKKAYREFKNEIDLKKLWENRKTKDLTLYIHIPFCNSKCGYCNLFSTTAVNNEKIIRYVYKLIEEIKAIKEILQIEEALFKAVIFGGGTPTILGVNLMEKLLKALANELIIDFKNVFFSIETSPKTMSREYMNLLKKYNINRISMGIQSFNSCELKEIYRFEDMGSIEKSLDIIFNEDIEIRNLDLIYGIPSQDIESWKDSLLKVINYKPEEIFIYPLYIREKTKLYNNYKRDFNKMMKMYDMGKELLMKNGYIQTSMRNFIREDMKNKLYPSYSCQESEMIGIGCGARSYISNVHYSRKYAVNQSNIDNIIEAYLSEENFYFATYGYVLPEEEIKRKYILKSILKVSGLDINMYFERFGTYPIDDFKELKEIIDEGFLKTDNSRLYPTDMGIKYSDAIGCLFISDEVNKKVDEFLE</sequence>
<keyword evidence="8" id="KW-1185">Reference proteome</keyword>
<dbReference type="Proteomes" id="UP000627166">
    <property type="component" value="Unassembled WGS sequence"/>
</dbReference>
<evidence type="ECO:0000313" key="7">
    <source>
        <dbReference type="EMBL" id="MBD8047167.1"/>
    </source>
</evidence>
<dbReference type="PANTHER" id="PTHR13932">
    <property type="entry name" value="COPROPORPHYRINIGEN III OXIDASE"/>
    <property type="match status" value="1"/>
</dbReference>
<keyword evidence="5" id="KW-0411">Iron-sulfur</keyword>
<evidence type="ECO:0000256" key="1">
    <source>
        <dbReference type="ARBA" id="ARBA00017228"/>
    </source>
</evidence>
<dbReference type="Gene3D" id="3.20.20.70">
    <property type="entry name" value="Aldolase class I"/>
    <property type="match status" value="1"/>
</dbReference>